<evidence type="ECO:0000313" key="4">
    <source>
        <dbReference type="WBParaSite" id="SRAE_2000268200.1"/>
    </source>
</evidence>
<keyword evidence="3" id="KW-1185">Reference proteome</keyword>
<dbReference type="CTD" id="36380386"/>
<name>A0A090LDZ7_STRRB</name>
<dbReference type="WormBase" id="SRAE_2000268200">
    <property type="protein sequence ID" value="SRP09720"/>
    <property type="gene ID" value="WBGene00262893"/>
</dbReference>
<gene>
    <name evidence="2 4 5" type="ORF">SRAE_2000268200</name>
</gene>
<reference evidence="4" key="2">
    <citation type="submission" date="2020-12" db="UniProtKB">
        <authorList>
            <consortium name="WormBaseParasite"/>
        </authorList>
    </citation>
    <scope>IDENTIFICATION</scope>
</reference>
<feature type="compositionally biased region" description="Polar residues" evidence="1">
    <location>
        <begin position="1"/>
        <end position="11"/>
    </location>
</feature>
<dbReference type="RefSeq" id="XP_024507221.1">
    <property type="nucleotide sequence ID" value="XM_024653778.1"/>
</dbReference>
<evidence type="ECO:0000313" key="3">
    <source>
        <dbReference type="Proteomes" id="UP000035682"/>
    </source>
</evidence>
<protein>
    <submittedName>
        <fullName evidence="2 4">Uncharacterized protein</fullName>
    </submittedName>
</protein>
<evidence type="ECO:0000256" key="1">
    <source>
        <dbReference type="SAM" id="MobiDB-lite"/>
    </source>
</evidence>
<evidence type="ECO:0000313" key="5">
    <source>
        <dbReference type="WormBase" id="SRAE_2000268200"/>
    </source>
</evidence>
<proteinExistence type="predicted"/>
<dbReference type="Proteomes" id="UP000035682">
    <property type="component" value="Unplaced"/>
</dbReference>
<sequence length="121" mass="14101">MENSNSPSNSDYDIDEEDITPEAPELKETSMKLIENLYEFKKPETKLRPFKTGNGFLLTATSKKKFKLWLPQPCKLKKPNLLKMRRKDLHLVEEDKKVIKKQIHSSLLSENDLNNLIKKMG</sequence>
<reference evidence="2 3" key="1">
    <citation type="submission" date="2014-09" db="EMBL/GenBank/DDBJ databases">
        <authorList>
            <person name="Martin A.A."/>
        </authorList>
    </citation>
    <scope>NUCLEOTIDE SEQUENCE</scope>
    <source>
        <strain evidence="3">ED321</strain>
        <strain evidence="2">ED321 Heterogonic</strain>
    </source>
</reference>
<dbReference type="EMBL" id="LN609529">
    <property type="protein sequence ID" value="CEF68021.1"/>
    <property type="molecule type" value="Genomic_DNA"/>
</dbReference>
<dbReference type="GeneID" id="36380386"/>
<organism evidence="2">
    <name type="scientific">Strongyloides ratti</name>
    <name type="common">Parasitic roundworm</name>
    <dbReference type="NCBI Taxonomy" id="34506"/>
    <lineage>
        <taxon>Eukaryota</taxon>
        <taxon>Metazoa</taxon>
        <taxon>Ecdysozoa</taxon>
        <taxon>Nematoda</taxon>
        <taxon>Chromadorea</taxon>
        <taxon>Rhabditida</taxon>
        <taxon>Tylenchina</taxon>
        <taxon>Panagrolaimomorpha</taxon>
        <taxon>Strongyloidoidea</taxon>
        <taxon>Strongyloididae</taxon>
        <taxon>Strongyloides</taxon>
    </lineage>
</organism>
<accession>A0A090LDZ7</accession>
<feature type="region of interest" description="Disordered" evidence="1">
    <location>
        <begin position="1"/>
        <end position="26"/>
    </location>
</feature>
<dbReference type="AlphaFoldDB" id="A0A090LDZ7"/>
<dbReference type="WBParaSite" id="SRAE_2000268200.1">
    <property type="protein sequence ID" value="SRAE_2000268200.1"/>
    <property type="gene ID" value="WBGene00262893"/>
</dbReference>
<evidence type="ECO:0000313" key="2">
    <source>
        <dbReference type="EMBL" id="CEF68021.1"/>
    </source>
</evidence>